<dbReference type="Pfam" id="PF14226">
    <property type="entry name" value="DIOX_N"/>
    <property type="match status" value="1"/>
</dbReference>
<dbReference type="PANTHER" id="PTHR47990">
    <property type="entry name" value="2-OXOGLUTARATE (2OG) AND FE(II)-DEPENDENT OXYGENASE SUPERFAMILY PROTEIN-RELATED"/>
    <property type="match status" value="1"/>
</dbReference>
<comment type="caution">
    <text evidence="5">The sequence shown here is derived from an EMBL/GenBank/DDBJ whole genome shotgun (WGS) entry which is preliminary data.</text>
</comment>
<dbReference type="Gene3D" id="2.60.120.330">
    <property type="entry name" value="B-lactam Antibiotic, Isopenicillin N Synthase, Chain"/>
    <property type="match status" value="1"/>
</dbReference>
<dbReference type="InterPro" id="IPR026992">
    <property type="entry name" value="DIOX_N"/>
</dbReference>
<dbReference type="GO" id="GO:0016491">
    <property type="term" value="F:oxidoreductase activity"/>
    <property type="evidence" value="ECO:0007669"/>
    <property type="project" value="UniProtKB-KW"/>
</dbReference>
<reference evidence="5 6" key="1">
    <citation type="submission" date="2015-06" db="EMBL/GenBank/DDBJ databases">
        <title>Draft genome of the ant-associated black yeast Phialophora attae CBS 131958.</title>
        <authorList>
            <person name="Moreno L.F."/>
            <person name="Stielow B.J."/>
            <person name="de Hoog S."/>
            <person name="Vicente V.A."/>
            <person name="Weiss V.A."/>
            <person name="de Vries M."/>
            <person name="Cruz L.M."/>
            <person name="Souza E.M."/>
        </authorList>
    </citation>
    <scope>NUCLEOTIDE SEQUENCE [LARGE SCALE GENOMIC DNA]</scope>
    <source>
        <strain evidence="5 6">CBS 131958</strain>
    </source>
</reference>
<dbReference type="GeneID" id="28737566"/>
<keyword evidence="2" id="KW-0479">Metal-binding</keyword>
<dbReference type="EMBL" id="LFJN01000008">
    <property type="protein sequence ID" value="KPI41805.1"/>
    <property type="molecule type" value="Genomic_DNA"/>
</dbReference>
<accession>A0A0N1HBN8</accession>
<feature type="domain" description="Fe2OG dioxygenase" evidence="4">
    <location>
        <begin position="212"/>
        <end position="340"/>
    </location>
</feature>
<keyword evidence="2" id="KW-0560">Oxidoreductase</keyword>
<evidence type="ECO:0000256" key="2">
    <source>
        <dbReference type="RuleBase" id="RU003682"/>
    </source>
</evidence>
<dbReference type="Proteomes" id="UP000038010">
    <property type="component" value="Unassembled WGS sequence"/>
</dbReference>
<feature type="compositionally biased region" description="Gly residues" evidence="3">
    <location>
        <begin position="107"/>
        <end position="117"/>
    </location>
</feature>
<feature type="region of interest" description="Disordered" evidence="3">
    <location>
        <begin position="98"/>
        <end position="118"/>
    </location>
</feature>
<gene>
    <name evidence="5" type="ORF">AB675_5473</name>
</gene>
<proteinExistence type="inferred from homology"/>
<dbReference type="STRING" id="1664694.A0A0N1HBN8"/>
<dbReference type="InterPro" id="IPR044861">
    <property type="entry name" value="IPNS-like_FE2OG_OXY"/>
</dbReference>
<protein>
    <recommendedName>
        <fullName evidence="4">Fe2OG dioxygenase domain-containing protein</fullName>
    </recommendedName>
</protein>
<evidence type="ECO:0000256" key="1">
    <source>
        <dbReference type="ARBA" id="ARBA00008056"/>
    </source>
</evidence>
<dbReference type="Pfam" id="PF03171">
    <property type="entry name" value="2OG-FeII_Oxy"/>
    <property type="match status" value="1"/>
</dbReference>
<dbReference type="OrthoDB" id="288590at2759"/>
<comment type="similarity">
    <text evidence="1 2">Belongs to the iron/ascorbate-dependent oxidoreductase family.</text>
</comment>
<name>A0A0N1HBN8_9EURO</name>
<evidence type="ECO:0000256" key="3">
    <source>
        <dbReference type="SAM" id="MobiDB-lite"/>
    </source>
</evidence>
<dbReference type="SUPFAM" id="SSF51197">
    <property type="entry name" value="Clavaminate synthase-like"/>
    <property type="match status" value="1"/>
</dbReference>
<sequence>MSALTNKPDTPSIPVISFADYSALALPQRRHTATQLVNACTKYGFAYITDHGVPATTIQRAFDLSAQFFASPVASKMKAPHPPGWAVHRGYSWPGLEKVSNATSSNGDGGATEGNGDGNEEIAAQIAALREITDVKESFDIGSDGNAEQPNQWPPEELYPGFRGFMTQFYEEMNRAAMQVLRALALGLLSDDDAGEEGELDEDAFAKLHSGAYNQLRLLHYPPIPIDEVSEYGKTKTRMPSHTDWSTITLLFQDSVGGLEVEVPEGGGKYMAVPPLPSDPYAMVMNVGDLMVRWSNDRLKSTEHRVGLPPVIKAVDGSNGSNGAEGMTKARYSIPYFLTTDPDLKKAA</sequence>
<dbReference type="InterPro" id="IPR027443">
    <property type="entry name" value="IPNS-like_sf"/>
</dbReference>
<dbReference type="GO" id="GO:0046872">
    <property type="term" value="F:metal ion binding"/>
    <property type="evidence" value="ECO:0007669"/>
    <property type="project" value="UniProtKB-KW"/>
</dbReference>
<evidence type="ECO:0000313" key="5">
    <source>
        <dbReference type="EMBL" id="KPI41805.1"/>
    </source>
</evidence>
<dbReference type="InterPro" id="IPR050231">
    <property type="entry name" value="Iron_ascorbate_oxido_reductase"/>
</dbReference>
<dbReference type="VEuPathDB" id="FungiDB:AB675_5473"/>
<evidence type="ECO:0000259" key="4">
    <source>
        <dbReference type="PROSITE" id="PS51471"/>
    </source>
</evidence>
<dbReference type="RefSeq" id="XP_018001768.1">
    <property type="nucleotide sequence ID" value="XM_018145686.1"/>
</dbReference>
<dbReference type="AlphaFoldDB" id="A0A0N1HBN8"/>
<organism evidence="5 6">
    <name type="scientific">Cyphellophora attinorum</name>
    <dbReference type="NCBI Taxonomy" id="1664694"/>
    <lineage>
        <taxon>Eukaryota</taxon>
        <taxon>Fungi</taxon>
        <taxon>Dikarya</taxon>
        <taxon>Ascomycota</taxon>
        <taxon>Pezizomycotina</taxon>
        <taxon>Eurotiomycetes</taxon>
        <taxon>Chaetothyriomycetidae</taxon>
        <taxon>Chaetothyriales</taxon>
        <taxon>Cyphellophoraceae</taxon>
        <taxon>Cyphellophora</taxon>
    </lineage>
</organism>
<dbReference type="GO" id="GO:0044283">
    <property type="term" value="P:small molecule biosynthetic process"/>
    <property type="evidence" value="ECO:0007669"/>
    <property type="project" value="UniProtKB-ARBA"/>
</dbReference>
<keyword evidence="2" id="KW-0408">Iron</keyword>
<keyword evidence="6" id="KW-1185">Reference proteome</keyword>
<dbReference type="PROSITE" id="PS51471">
    <property type="entry name" value="FE2OG_OXY"/>
    <property type="match status" value="1"/>
</dbReference>
<evidence type="ECO:0000313" key="6">
    <source>
        <dbReference type="Proteomes" id="UP000038010"/>
    </source>
</evidence>
<dbReference type="InterPro" id="IPR005123">
    <property type="entry name" value="Oxoglu/Fe-dep_dioxygenase_dom"/>
</dbReference>